<dbReference type="Proteomes" id="UP001253595">
    <property type="component" value="Unassembled WGS sequence"/>
</dbReference>
<accession>A0ABU1V196</accession>
<dbReference type="RefSeq" id="WP_310074308.1">
    <property type="nucleotide sequence ID" value="NZ_JAVDVX010000006.1"/>
</dbReference>
<dbReference type="Gene3D" id="3.40.630.30">
    <property type="match status" value="1"/>
</dbReference>
<dbReference type="SUPFAM" id="SSF55729">
    <property type="entry name" value="Acyl-CoA N-acyltransferases (Nat)"/>
    <property type="match status" value="1"/>
</dbReference>
<dbReference type="PROSITE" id="PS51186">
    <property type="entry name" value="GNAT"/>
    <property type="match status" value="1"/>
</dbReference>
<protein>
    <submittedName>
        <fullName evidence="2">GNAT superfamily N-acetyltransferase</fullName>
    </submittedName>
</protein>
<dbReference type="InterPro" id="IPR000182">
    <property type="entry name" value="GNAT_dom"/>
</dbReference>
<evidence type="ECO:0000259" key="1">
    <source>
        <dbReference type="PROSITE" id="PS51186"/>
    </source>
</evidence>
<reference evidence="2 3" key="1">
    <citation type="submission" date="2023-07" db="EMBL/GenBank/DDBJ databases">
        <title>Sorghum-associated microbial communities from plants grown in Nebraska, USA.</title>
        <authorList>
            <person name="Schachtman D."/>
        </authorList>
    </citation>
    <scope>NUCLEOTIDE SEQUENCE [LARGE SCALE GENOMIC DNA]</scope>
    <source>
        <strain evidence="2 3">BE190</strain>
    </source>
</reference>
<gene>
    <name evidence="2" type="ORF">J2X05_003262</name>
</gene>
<proteinExistence type="predicted"/>
<sequence>MQIQLANTPEEKIACFAVMSELRSHLSLDAFMALVERMRKTHGYELAYLDDNGIKAVAGVRIAEWLYTGKYLEIDDLITTATERSKGYGAALFDWVANYAREHNCIQVRLVSGVQRIDAHRFYINMGMKFEAKYFSLNL</sequence>
<keyword evidence="3" id="KW-1185">Reference proteome</keyword>
<dbReference type="Pfam" id="PF00583">
    <property type="entry name" value="Acetyltransf_1"/>
    <property type="match status" value="1"/>
</dbReference>
<comment type="caution">
    <text evidence="2">The sequence shown here is derived from an EMBL/GenBank/DDBJ whole genome shotgun (WGS) entry which is preliminary data.</text>
</comment>
<name>A0ABU1V196_9GAMM</name>
<organism evidence="2 3">
    <name type="scientific">Cellvibrio fibrivorans</name>
    <dbReference type="NCBI Taxonomy" id="126350"/>
    <lineage>
        <taxon>Bacteria</taxon>
        <taxon>Pseudomonadati</taxon>
        <taxon>Pseudomonadota</taxon>
        <taxon>Gammaproteobacteria</taxon>
        <taxon>Cellvibrionales</taxon>
        <taxon>Cellvibrionaceae</taxon>
        <taxon>Cellvibrio</taxon>
    </lineage>
</organism>
<dbReference type="EMBL" id="JAVDVX010000006">
    <property type="protein sequence ID" value="MDR7091227.1"/>
    <property type="molecule type" value="Genomic_DNA"/>
</dbReference>
<feature type="domain" description="N-acetyltransferase" evidence="1">
    <location>
        <begin position="1"/>
        <end position="139"/>
    </location>
</feature>
<dbReference type="InterPro" id="IPR016181">
    <property type="entry name" value="Acyl_CoA_acyltransferase"/>
</dbReference>
<evidence type="ECO:0000313" key="2">
    <source>
        <dbReference type="EMBL" id="MDR7091227.1"/>
    </source>
</evidence>
<dbReference type="CDD" id="cd04301">
    <property type="entry name" value="NAT_SF"/>
    <property type="match status" value="1"/>
</dbReference>
<evidence type="ECO:0000313" key="3">
    <source>
        <dbReference type="Proteomes" id="UP001253595"/>
    </source>
</evidence>